<dbReference type="EMBL" id="CP109965">
    <property type="protein sequence ID" value="WAJ69060.1"/>
    <property type="molecule type" value="Genomic_DNA"/>
</dbReference>
<name>A0ABY7AIB9_9ALTE</name>
<organism evidence="8 9">
    <name type="scientific">Catenovulum adriaticum</name>
    <dbReference type="NCBI Taxonomy" id="2984846"/>
    <lineage>
        <taxon>Bacteria</taxon>
        <taxon>Pseudomonadati</taxon>
        <taxon>Pseudomonadota</taxon>
        <taxon>Gammaproteobacteria</taxon>
        <taxon>Alteromonadales</taxon>
        <taxon>Alteromonadaceae</taxon>
        <taxon>Catenovulum</taxon>
    </lineage>
</organism>
<protein>
    <submittedName>
        <fullName evidence="8">Energy-coupling factor ABC transporter permease</fullName>
    </submittedName>
</protein>
<sequence length="212" mass="24612">MLFLFSFIAFALIIYLSFDKATLALLLKQRQKQHLFFGYTALLFFLWSIQASVYPGLNVHFLWLTACTLYLGPRLALFSGLFALIGNFIYLSEDWLWFAIHFISGVFVPVMVSYLIYVLSYHKLPRHFFVYIFVCSFFAGAAAIGCKMLILSGFYAISGLYEWQVIFDNYLILLVLLAFPEAMLNGMSMSIGIIYLPNWVRTFYDEEYLDKK</sequence>
<dbReference type="Pfam" id="PF01891">
    <property type="entry name" value="CbiM"/>
    <property type="match status" value="1"/>
</dbReference>
<gene>
    <name evidence="8" type="ORF">OLW01_07595</name>
</gene>
<feature type="transmembrane region" description="Helical" evidence="7">
    <location>
        <begin position="128"/>
        <end position="150"/>
    </location>
</feature>
<evidence type="ECO:0000256" key="3">
    <source>
        <dbReference type="ARBA" id="ARBA00022475"/>
    </source>
</evidence>
<reference evidence="8" key="1">
    <citation type="submission" date="2022-10" db="EMBL/GenBank/DDBJ databases">
        <title>Catenovulum adriacola sp. nov. isolated in the Harbour of Susak.</title>
        <authorList>
            <person name="Schoch T."/>
            <person name="Reich S.J."/>
            <person name="Stoeferle S."/>
            <person name="Flaiz M."/>
            <person name="Kazda M."/>
            <person name="Riedel C.U."/>
            <person name="Duerre P."/>
        </authorList>
    </citation>
    <scope>NUCLEOTIDE SEQUENCE</scope>
    <source>
        <strain evidence="8">TS8</strain>
    </source>
</reference>
<feature type="transmembrane region" description="Helical" evidence="7">
    <location>
        <begin position="170"/>
        <end position="196"/>
    </location>
</feature>
<keyword evidence="3" id="KW-1003">Cell membrane</keyword>
<keyword evidence="6 7" id="KW-0472">Membrane</keyword>
<keyword evidence="5 7" id="KW-1133">Transmembrane helix</keyword>
<comment type="subcellular location">
    <subcellularLocation>
        <location evidence="1">Cell membrane</location>
        <topology evidence="1">Multi-pass membrane protein</topology>
    </subcellularLocation>
</comment>
<evidence type="ECO:0000313" key="8">
    <source>
        <dbReference type="EMBL" id="WAJ69060.1"/>
    </source>
</evidence>
<dbReference type="RefSeq" id="WP_268073214.1">
    <property type="nucleotide sequence ID" value="NZ_CP109965.1"/>
</dbReference>
<evidence type="ECO:0000256" key="2">
    <source>
        <dbReference type="ARBA" id="ARBA00022448"/>
    </source>
</evidence>
<accession>A0ABY7AIB9</accession>
<evidence type="ECO:0000256" key="5">
    <source>
        <dbReference type="ARBA" id="ARBA00022989"/>
    </source>
</evidence>
<dbReference type="InterPro" id="IPR002751">
    <property type="entry name" value="CbiM/NikMN"/>
</dbReference>
<evidence type="ECO:0000313" key="9">
    <source>
        <dbReference type="Proteomes" id="UP001163726"/>
    </source>
</evidence>
<feature type="transmembrane region" description="Helical" evidence="7">
    <location>
        <begin position="61"/>
        <end position="89"/>
    </location>
</feature>
<dbReference type="Proteomes" id="UP001163726">
    <property type="component" value="Chromosome"/>
</dbReference>
<dbReference type="Gene3D" id="1.10.1760.20">
    <property type="match status" value="1"/>
</dbReference>
<evidence type="ECO:0000256" key="1">
    <source>
        <dbReference type="ARBA" id="ARBA00004651"/>
    </source>
</evidence>
<keyword evidence="2" id="KW-0813">Transport</keyword>
<keyword evidence="9" id="KW-1185">Reference proteome</keyword>
<evidence type="ECO:0000256" key="6">
    <source>
        <dbReference type="ARBA" id="ARBA00023136"/>
    </source>
</evidence>
<feature type="transmembrane region" description="Helical" evidence="7">
    <location>
        <begin position="34"/>
        <end position="54"/>
    </location>
</feature>
<evidence type="ECO:0000256" key="4">
    <source>
        <dbReference type="ARBA" id="ARBA00022692"/>
    </source>
</evidence>
<evidence type="ECO:0000256" key="7">
    <source>
        <dbReference type="SAM" id="Phobius"/>
    </source>
</evidence>
<proteinExistence type="predicted"/>
<keyword evidence="4 7" id="KW-0812">Transmembrane</keyword>
<feature type="transmembrane region" description="Helical" evidence="7">
    <location>
        <begin position="95"/>
        <end position="116"/>
    </location>
</feature>